<feature type="compositionally biased region" description="Basic and acidic residues" evidence="1">
    <location>
        <begin position="255"/>
        <end position="264"/>
    </location>
</feature>
<evidence type="ECO:0000313" key="3">
    <source>
        <dbReference type="EMBL" id="KAJ8872411.1"/>
    </source>
</evidence>
<feature type="region of interest" description="Disordered" evidence="1">
    <location>
        <begin position="1"/>
        <end position="32"/>
    </location>
</feature>
<feature type="region of interest" description="Disordered" evidence="1">
    <location>
        <begin position="419"/>
        <end position="514"/>
    </location>
</feature>
<feature type="compositionally biased region" description="Basic and acidic residues" evidence="1">
    <location>
        <begin position="15"/>
        <end position="26"/>
    </location>
</feature>
<feature type="compositionally biased region" description="Basic and acidic residues" evidence="1">
    <location>
        <begin position="463"/>
        <end position="499"/>
    </location>
</feature>
<keyword evidence="2" id="KW-0812">Transmembrane</keyword>
<feature type="compositionally biased region" description="Polar residues" evidence="1">
    <location>
        <begin position="641"/>
        <end position="662"/>
    </location>
</feature>
<keyword evidence="2" id="KW-0472">Membrane</keyword>
<comment type="caution">
    <text evidence="3">The sequence shown here is derived from an EMBL/GenBank/DDBJ whole genome shotgun (WGS) entry which is preliminary data.</text>
</comment>
<evidence type="ECO:0000313" key="4">
    <source>
        <dbReference type="Proteomes" id="UP001159363"/>
    </source>
</evidence>
<keyword evidence="4" id="KW-1185">Reference proteome</keyword>
<dbReference type="EMBL" id="JARBHB010000011">
    <property type="protein sequence ID" value="KAJ8872411.1"/>
    <property type="molecule type" value="Genomic_DNA"/>
</dbReference>
<feature type="region of interest" description="Disordered" evidence="1">
    <location>
        <begin position="232"/>
        <end position="294"/>
    </location>
</feature>
<protein>
    <submittedName>
        <fullName evidence="3">Uncharacterized protein</fullName>
    </submittedName>
</protein>
<evidence type="ECO:0000256" key="1">
    <source>
        <dbReference type="SAM" id="MobiDB-lite"/>
    </source>
</evidence>
<name>A0ABQ9GK58_9NEOP</name>
<proteinExistence type="predicted"/>
<dbReference type="Proteomes" id="UP001159363">
    <property type="component" value="Chromosome 10"/>
</dbReference>
<reference evidence="3 4" key="1">
    <citation type="submission" date="2023-02" db="EMBL/GenBank/DDBJ databases">
        <title>LHISI_Scaffold_Assembly.</title>
        <authorList>
            <person name="Stuart O.P."/>
            <person name="Cleave R."/>
            <person name="Magrath M.J.L."/>
            <person name="Mikheyev A.S."/>
        </authorList>
    </citation>
    <scope>NUCLEOTIDE SEQUENCE [LARGE SCALE GENOMIC DNA]</scope>
    <source>
        <strain evidence="3">Daus_M_001</strain>
        <tissue evidence="3">Leg muscle</tissue>
    </source>
</reference>
<gene>
    <name evidence="3" type="ORF">PR048_026015</name>
</gene>
<feature type="region of interest" description="Disordered" evidence="1">
    <location>
        <begin position="606"/>
        <end position="669"/>
    </location>
</feature>
<evidence type="ECO:0000256" key="2">
    <source>
        <dbReference type="SAM" id="Phobius"/>
    </source>
</evidence>
<organism evidence="3 4">
    <name type="scientific">Dryococelus australis</name>
    <dbReference type="NCBI Taxonomy" id="614101"/>
    <lineage>
        <taxon>Eukaryota</taxon>
        <taxon>Metazoa</taxon>
        <taxon>Ecdysozoa</taxon>
        <taxon>Arthropoda</taxon>
        <taxon>Hexapoda</taxon>
        <taxon>Insecta</taxon>
        <taxon>Pterygota</taxon>
        <taxon>Neoptera</taxon>
        <taxon>Polyneoptera</taxon>
        <taxon>Phasmatodea</taxon>
        <taxon>Verophasmatodea</taxon>
        <taxon>Anareolatae</taxon>
        <taxon>Phasmatidae</taxon>
        <taxon>Eurycanthinae</taxon>
        <taxon>Dryococelus</taxon>
    </lineage>
</organism>
<feature type="compositionally biased region" description="Basic and acidic residues" evidence="1">
    <location>
        <begin position="272"/>
        <end position="282"/>
    </location>
</feature>
<accession>A0ABQ9GK58</accession>
<feature type="transmembrane region" description="Helical" evidence="2">
    <location>
        <begin position="375"/>
        <end position="408"/>
    </location>
</feature>
<sequence length="939" mass="104287">MRRTRRSTLECNDAEEGKPKISEKTRRPTVSSRPAKICNGFHGISCAANVDFAGRSHMSYALLRPTTLLLLAGLGVGNSFEQAIQFIQCFGRRFKVHGARDPPPFSTCSKHSDMVVKNTFAQLPIARMRKAFNACKLYLPQRDFIKHRNLNERRCFSLSKVILRGSYATRRNELKIAPPPLPPLNPFHCVRCCAVFTQRNIFFDPLASSGSVRRFDKLRRCRQSTFCAGDVPGSMNQRGRPTMKRHHPTSCRTAKAGETEDPRKNPPTRGIIRHDSYTRKYGSDPPPPGGGESNTVYLVKRRAVRPLRHRGPTIHKMTGHLTRVSASVGTTPCPCTSDTRIRSRVDYADADNNEIHQNSPGIGMSVITITTPTTIIFIINLIIIIIIIIIIFVIIHLFIAAVIIDWRFQQLSMEQRRNERAGEMGYPRKKKNPPASGIVWHDSHMRESGDPAAESFCPSLKTLDQHRKKEKEERERESERERERERERESERARERVPPHDQLPPISPDSSRNRSAGWVWRLVQQFEDYEAARAAAAICESASASLCAVKRGTDLRDCGLDAGALSTARLRVEAMRELMRHVSVAPSAPTLLGLRRAKYLQPDGHVNEWDSAGMQGRGKTGYPRENPQTTRPGIEPGSLQWEVSSITANPTLPSPKMNSPLQHQAIPSDRRRAAREVTNGREICDCEYQAVKSALTGWIVLAALVKDIRKDGIKETEHVVMCSLYRGQPLMGWTDRDRRLARHSSNRGVGGGGALLRGSPLQVQLSARWDFSTPARRGSHPYLVLVQASTSPGARTGLPAAILAAMEDSFYTAAVRVLAFGTLGVISPRKNLRLAAIPRCENPRLTPPEIEPGSPRWEASNLTTTPPWPQLRIHVSVLIVNEMLPQSPPCAVTASGDLSGGGCCVIAHDTAKSSLQSFGLMVALNGMAARMSYGPALAW</sequence>
<keyword evidence="2" id="KW-1133">Transmembrane helix</keyword>